<evidence type="ECO:0000256" key="8">
    <source>
        <dbReference type="ARBA" id="ARBA00023180"/>
    </source>
</evidence>
<evidence type="ECO:0000256" key="2">
    <source>
        <dbReference type="ARBA" id="ARBA00008991"/>
    </source>
</evidence>
<evidence type="ECO:0000256" key="7">
    <source>
        <dbReference type="ARBA" id="ARBA00023170"/>
    </source>
</evidence>
<feature type="transmembrane region" description="Helical" evidence="11">
    <location>
        <begin position="51"/>
        <end position="76"/>
    </location>
</feature>
<protein>
    <submittedName>
        <fullName evidence="13">Putative G-protein coupled receptor 156</fullName>
    </submittedName>
</protein>
<dbReference type="EMBL" id="JARO02015083">
    <property type="protein sequence ID" value="KPP57936.1"/>
    <property type="molecule type" value="Genomic_DNA"/>
</dbReference>
<evidence type="ECO:0000256" key="4">
    <source>
        <dbReference type="ARBA" id="ARBA00022989"/>
    </source>
</evidence>
<accession>A0A0P7W5P9</accession>
<keyword evidence="8" id="KW-0325">Glycoprotein</keyword>
<evidence type="ECO:0000256" key="6">
    <source>
        <dbReference type="ARBA" id="ARBA00023136"/>
    </source>
</evidence>
<feature type="transmembrane region" description="Helical" evidence="11">
    <location>
        <begin position="122"/>
        <end position="141"/>
    </location>
</feature>
<dbReference type="PANTHER" id="PTHR10519:SF20">
    <property type="entry name" value="G-PROTEIN COUPLED RECEPTOR 156-RELATED"/>
    <property type="match status" value="1"/>
</dbReference>
<evidence type="ECO:0000313" key="14">
    <source>
        <dbReference type="Proteomes" id="UP000034805"/>
    </source>
</evidence>
<evidence type="ECO:0000256" key="11">
    <source>
        <dbReference type="SAM" id="Phobius"/>
    </source>
</evidence>
<evidence type="ECO:0000256" key="5">
    <source>
        <dbReference type="ARBA" id="ARBA00023040"/>
    </source>
</evidence>
<gene>
    <name evidence="13" type="ORF">Z043_124288</name>
</gene>
<feature type="transmembrane region" description="Helical" evidence="11">
    <location>
        <begin position="161"/>
        <end position="180"/>
    </location>
</feature>
<comment type="subcellular location">
    <subcellularLocation>
        <location evidence="1">Membrane</location>
        <topology evidence="1">Multi-pass membrane protein</topology>
    </subcellularLocation>
</comment>
<keyword evidence="5" id="KW-0297">G-protein coupled receptor</keyword>
<comment type="caution">
    <text evidence="13">The sequence shown here is derived from an EMBL/GenBank/DDBJ whole genome shotgun (WGS) entry which is preliminary data.</text>
</comment>
<feature type="domain" description="G-protein coupled receptors family 3 profile" evidence="12">
    <location>
        <begin position="159"/>
        <end position="349"/>
    </location>
</feature>
<feature type="transmembrane region" description="Helical" evidence="11">
    <location>
        <begin position="200"/>
        <end position="222"/>
    </location>
</feature>
<evidence type="ECO:0000256" key="10">
    <source>
        <dbReference type="SAM" id="MobiDB-lite"/>
    </source>
</evidence>
<keyword evidence="4 11" id="KW-1133">Transmembrane helix</keyword>
<dbReference type="GO" id="GO:0038039">
    <property type="term" value="C:G protein-coupled receptor heterodimeric complex"/>
    <property type="evidence" value="ECO:0007669"/>
    <property type="project" value="TreeGrafter"/>
</dbReference>
<dbReference type="AlphaFoldDB" id="A0A0P7W5P9"/>
<evidence type="ECO:0000256" key="3">
    <source>
        <dbReference type="ARBA" id="ARBA00022692"/>
    </source>
</evidence>
<evidence type="ECO:0000313" key="13">
    <source>
        <dbReference type="EMBL" id="KPP57936.1"/>
    </source>
</evidence>
<feature type="region of interest" description="Disordered" evidence="10">
    <location>
        <begin position="689"/>
        <end position="716"/>
    </location>
</feature>
<feature type="transmembrane region" description="Helical" evidence="11">
    <location>
        <begin position="296"/>
        <end position="318"/>
    </location>
</feature>
<feature type="transmembrane region" description="Helical" evidence="11">
    <location>
        <begin position="324"/>
        <end position="346"/>
    </location>
</feature>
<name>A0A0P7W5P9_SCLFO</name>
<dbReference type="Pfam" id="PF00003">
    <property type="entry name" value="7tm_3"/>
    <property type="match status" value="1"/>
</dbReference>
<feature type="region of interest" description="Disordered" evidence="10">
    <location>
        <begin position="644"/>
        <end position="666"/>
    </location>
</feature>
<keyword evidence="6 11" id="KW-0472">Membrane</keyword>
<dbReference type="GO" id="GO:0004965">
    <property type="term" value="F:G protein-coupled GABA receptor activity"/>
    <property type="evidence" value="ECO:0007669"/>
    <property type="project" value="InterPro"/>
</dbReference>
<dbReference type="InterPro" id="IPR002455">
    <property type="entry name" value="GPCR3_GABA-B"/>
</dbReference>
<comment type="similarity">
    <text evidence="2">Belongs to the G-protein coupled receptor 3 family. GABA-B receptor subfamily.</text>
</comment>
<dbReference type="PROSITE" id="PS50259">
    <property type="entry name" value="G_PROTEIN_RECEP_F3_4"/>
    <property type="match status" value="1"/>
</dbReference>
<dbReference type="PANTHER" id="PTHR10519">
    <property type="entry name" value="GABA-B RECEPTOR"/>
    <property type="match status" value="1"/>
</dbReference>
<proteinExistence type="inferred from homology"/>
<dbReference type="GO" id="GO:0007214">
    <property type="term" value="P:gamma-aminobutyric acid signaling pathway"/>
    <property type="evidence" value="ECO:0007669"/>
    <property type="project" value="TreeGrafter"/>
</dbReference>
<feature type="transmembrane region" description="Helical" evidence="11">
    <location>
        <begin position="260"/>
        <end position="284"/>
    </location>
</feature>
<evidence type="ECO:0000256" key="9">
    <source>
        <dbReference type="ARBA" id="ARBA00023224"/>
    </source>
</evidence>
<organism evidence="13 14">
    <name type="scientific">Scleropages formosus</name>
    <name type="common">Asian bonytongue</name>
    <name type="synonym">Osteoglossum formosum</name>
    <dbReference type="NCBI Taxonomy" id="113540"/>
    <lineage>
        <taxon>Eukaryota</taxon>
        <taxon>Metazoa</taxon>
        <taxon>Chordata</taxon>
        <taxon>Craniata</taxon>
        <taxon>Vertebrata</taxon>
        <taxon>Euteleostomi</taxon>
        <taxon>Actinopterygii</taxon>
        <taxon>Neopterygii</taxon>
        <taxon>Teleostei</taxon>
        <taxon>Osteoglossocephala</taxon>
        <taxon>Osteoglossomorpha</taxon>
        <taxon>Osteoglossiformes</taxon>
        <taxon>Osteoglossidae</taxon>
        <taxon>Scleropages</taxon>
    </lineage>
</organism>
<keyword evidence="9" id="KW-0807">Transducer</keyword>
<dbReference type="STRING" id="113540.ENSSFOP00015015124"/>
<dbReference type="Proteomes" id="UP000034805">
    <property type="component" value="Unassembled WGS sequence"/>
</dbReference>
<dbReference type="InterPro" id="IPR017978">
    <property type="entry name" value="GPCR_3_C"/>
</dbReference>
<reference evidence="13 14" key="1">
    <citation type="submission" date="2015-08" db="EMBL/GenBank/DDBJ databases">
        <title>The genome of the Asian arowana (Scleropages formosus).</title>
        <authorList>
            <person name="Tan M.H."/>
            <person name="Gan H.M."/>
            <person name="Croft L.J."/>
            <person name="Austin C.M."/>
        </authorList>
    </citation>
    <scope>NUCLEOTIDE SEQUENCE [LARGE SCALE GENOMIC DNA]</scope>
    <source>
        <strain evidence="13">Aro1</strain>
    </source>
</reference>
<sequence length="771" mass="83762">MEPALNCSAECPGPGSCFLQPGIDNQEAWRVLRRLCSLAQVGHGPPRTQSLILRAIVGVMLSGGILLALFFLAFTLRCRNNRYGQSYSSVDHMRFAGFQSPPVTAAYHGLSNRIVKMSSPNLNVLTLCGSVLTYCSGFLHTTEESSLLPLTSRATLFQVRIWTLCIGSSLVFGPILAKTWRLYRIFTQRMPNRRVIIRDIQLIGLVALLILLDVLVLSTWGLTDPVQCARSITALVKVAEEDVSYSLSQAESCSSLYTDVWIFILSVLKGGLLLYGTYLAGLSSNVSSPPVNQSPTIMASVCLVCLSVAGVMLVSGLLPAWPSVVHGFVSGAIFLCTLTINCVLFVPQLRQWRQFEGEQKPSANHMAKFFSSPSKGLYSMYSEEGLYHLLEENVSMKRLLTEKDAVIVSLQEQVNSAKDKLLRLMSASTHPGAFELPYRLSLSSTHSAELANSSSPLLSSITAALPSPCSTVTVNAVAQGSPNSSLKSDISTESRAKSVYNNVAIKGDSEHVDRVTAPSLRPGSCVSSTYAQTSVSSQQREVVSPGPRSEQAFISSEQLQEVLQELSLDAFSVLHTGSSSGTPVIPYYRGMSPYVMRKRRPPFRASMRGASTGCSLGSQHTSQPLALSAVHIDLQAPHALNPRENRRVEGEEDEKEAIPKQRSHGLKENHCGASGRLFFPPELAGSHGVPRPCKTEGPLQAPWDDSDSESSSSEEGCCYRRPYCRACVLGSFESVETSASETDSESAAVPVCGYRIHSLVSFKEDLRPTFV</sequence>
<evidence type="ECO:0000259" key="12">
    <source>
        <dbReference type="PROSITE" id="PS50259"/>
    </source>
</evidence>
<evidence type="ECO:0000256" key="1">
    <source>
        <dbReference type="ARBA" id="ARBA00004141"/>
    </source>
</evidence>
<keyword evidence="3 11" id="KW-0812">Transmembrane</keyword>
<keyword evidence="7 13" id="KW-0675">Receptor</keyword>